<proteinExistence type="predicted"/>
<dbReference type="InterPro" id="IPR054816">
    <property type="entry name" value="Lipoprotein_mollicutes-type_CS"/>
</dbReference>
<dbReference type="EMBL" id="PHNE01000001">
    <property type="protein sequence ID" value="PPE05936.1"/>
    <property type="molecule type" value="Genomic_DNA"/>
</dbReference>
<comment type="caution">
    <text evidence="1">The sequence shown here is derived from an EMBL/GenBank/DDBJ whole genome shotgun (WGS) entry which is preliminary data.</text>
</comment>
<organism evidence="1 2">
    <name type="scientific">Williamsoniiplasma lucivorax</name>
    <dbReference type="NCBI Taxonomy" id="209274"/>
    <lineage>
        <taxon>Bacteria</taxon>
        <taxon>Bacillati</taxon>
        <taxon>Mycoplasmatota</taxon>
        <taxon>Mollicutes</taxon>
        <taxon>Entomoplasmatales</taxon>
        <taxon>Williamsoniiplasma</taxon>
    </lineage>
</organism>
<dbReference type="STRING" id="1399797.GCA_000518285_00931"/>
<gene>
    <name evidence="1" type="ORF">ELUCI_v1c02270</name>
</gene>
<dbReference type="PROSITE" id="PS51257">
    <property type="entry name" value="PROKAR_LIPOPROTEIN"/>
    <property type="match status" value="1"/>
</dbReference>
<keyword evidence="2" id="KW-1185">Reference proteome</keyword>
<evidence type="ECO:0000313" key="1">
    <source>
        <dbReference type="EMBL" id="PPE05936.1"/>
    </source>
</evidence>
<name>A0A2S5RF29_9MOLU</name>
<dbReference type="NCBIfam" id="NF038029">
    <property type="entry name" value="LP_plasma"/>
    <property type="match status" value="1"/>
</dbReference>
<dbReference type="AlphaFoldDB" id="A0A2S5RF29"/>
<dbReference type="Proteomes" id="UP000237865">
    <property type="component" value="Unassembled WGS sequence"/>
</dbReference>
<reference evidence="1 2" key="1">
    <citation type="submission" date="2017-11" db="EMBL/GenBank/DDBJ databases">
        <title>Genome sequence of Entomoplasma lucivorax PIPN-2 (ATCC 49196).</title>
        <authorList>
            <person name="Lo W.-S."/>
            <person name="Gasparich G.E."/>
            <person name="Kuo C.-H."/>
        </authorList>
    </citation>
    <scope>NUCLEOTIDE SEQUENCE [LARGE SCALE GENOMIC DNA]</scope>
    <source>
        <strain evidence="1 2">PIPN-2</strain>
    </source>
</reference>
<sequence length="508" mass="58622">MKKLLTMLGIFSIIGTTMLTVVACDKPSITTITNRTKIDISQVESVVKVLPKLKSKEATTIIEAFININQHVKQIHELGVDDFELKKQETNNIVIVSIKESNKDYQGSFYIKFGLKKDLSQTIDLHKINDSKNKTIISAFFKTEKQQQQEINQLRVEDLLINIDQENSSAKIAIKESDENYQGIFNIKFGLKKDLSQTVELNEIQKNNPETILLAFYKANKKDQDEVNNLQEKDLYINVTSKKSATILIKASNKDYQGSFNLTFKTKTDANEIIQIITKLPKLNNSKDETIINAFMKVNNDVPQFDGLQIDNFHVIQNDFQNKATIEVLGDNQIYKEKFNVTFKLKKDISQLSVLQVDFDKLIGYERDYLINVFVNHNSDVLSKYDNLSNSDFEIKDYPTNSHAVIKVKDNNEEYMGSFLLSYNLLIYFKEGDLKIVFSNFHHPNPENLLNAFFNHPTIRQRLPKLKRDEIDYISFNIRKSKAWIQISPIHNKYAGIATIQWFDDGKD</sequence>
<protein>
    <recommendedName>
        <fullName evidence="3">Lipoprotein</fullName>
    </recommendedName>
</protein>
<accession>A0A2S5RF29</accession>
<dbReference type="RefSeq" id="WP_028126663.1">
    <property type="nucleotide sequence ID" value="NZ_PHNE01000001.1"/>
</dbReference>
<evidence type="ECO:0008006" key="3">
    <source>
        <dbReference type="Google" id="ProtNLM"/>
    </source>
</evidence>
<evidence type="ECO:0000313" key="2">
    <source>
        <dbReference type="Proteomes" id="UP000237865"/>
    </source>
</evidence>